<dbReference type="SMART" id="SM00891">
    <property type="entry name" value="ERCC4"/>
    <property type="match status" value="1"/>
</dbReference>
<dbReference type="KEGG" id="scor:J3U87_28905"/>
<dbReference type="Gene3D" id="3.40.50.10130">
    <property type="match status" value="1"/>
</dbReference>
<sequence>MIDTREKQPYAFDSERVGMVRRALPAGDYSLAGHETEVAVERKSLADLLGTLTRGRRRFKAELKRLATYRFAAVVVEANFRDALTGNYNSQLKPNALIGSVMSITLDHGIPVFWLGDRQAAVAFTEWYLARCHEILKREGTSNE</sequence>
<dbReference type="AlphaFoldDB" id="A0A8A4TSV7"/>
<dbReference type="Pfam" id="PF02732">
    <property type="entry name" value="ERCC4"/>
    <property type="match status" value="1"/>
</dbReference>
<feature type="domain" description="ERCC4" evidence="1">
    <location>
        <begin position="1"/>
        <end position="80"/>
    </location>
</feature>
<protein>
    <submittedName>
        <fullName evidence="2">ERCC4 domain-containing protein</fullName>
    </submittedName>
</protein>
<gene>
    <name evidence="2" type="ORF">J3U87_28905</name>
</gene>
<proteinExistence type="predicted"/>
<dbReference type="InterPro" id="IPR011335">
    <property type="entry name" value="Restrct_endonuc-II-like"/>
</dbReference>
<reference evidence="2" key="1">
    <citation type="submission" date="2021-03" db="EMBL/GenBank/DDBJ databases">
        <title>Acanthopleuribacteraceae sp. M133.</title>
        <authorList>
            <person name="Wang G."/>
        </authorList>
    </citation>
    <scope>NUCLEOTIDE SEQUENCE</scope>
    <source>
        <strain evidence="2">M133</strain>
    </source>
</reference>
<dbReference type="SUPFAM" id="SSF52980">
    <property type="entry name" value="Restriction endonuclease-like"/>
    <property type="match status" value="1"/>
</dbReference>
<evidence type="ECO:0000259" key="1">
    <source>
        <dbReference type="SMART" id="SM00891"/>
    </source>
</evidence>
<dbReference type="GO" id="GO:0004518">
    <property type="term" value="F:nuclease activity"/>
    <property type="evidence" value="ECO:0007669"/>
    <property type="project" value="InterPro"/>
</dbReference>
<dbReference type="InterPro" id="IPR006166">
    <property type="entry name" value="ERCC4_domain"/>
</dbReference>
<dbReference type="GO" id="GO:0006259">
    <property type="term" value="P:DNA metabolic process"/>
    <property type="evidence" value="ECO:0007669"/>
    <property type="project" value="UniProtKB-ARBA"/>
</dbReference>
<name>A0A8A4TSV7_SULCO</name>
<keyword evidence="3" id="KW-1185">Reference proteome</keyword>
<accession>A0A8A4TSV7</accession>
<organism evidence="2 3">
    <name type="scientific">Sulfidibacter corallicola</name>
    <dbReference type="NCBI Taxonomy" id="2818388"/>
    <lineage>
        <taxon>Bacteria</taxon>
        <taxon>Pseudomonadati</taxon>
        <taxon>Acidobacteriota</taxon>
        <taxon>Holophagae</taxon>
        <taxon>Acanthopleuribacterales</taxon>
        <taxon>Acanthopleuribacteraceae</taxon>
        <taxon>Sulfidibacter</taxon>
    </lineage>
</organism>
<dbReference type="RefSeq" id="WP_272932431.1">
    <property type="nucleotide sequence ID" value="NZ_CP071793.1"/>
</dbReference>
<evidence type="ECO:0000313" key="3">
    <source>
        <dbReference type="Proteomes" id="UP000663929"/>
    </source>
</evidence>
<evidence type="ECO:0000313" key="2">
    <source>
        <dbReference type="EMBL" id="QTD49625.1"/>
    </source>
</evidence>
<dbReference type="EMBL" id="CP071793">
    <property type="protein sequence ID" value="QTD49625.1"/>
    <property type="molecule type" value="Genomic_DNA"/>
</dbReference>
<dbReference type="Proteomes" id="UP000663929">
    <property type="component" value="Chromosome"/>
</dbReference>
<dbReference type="GO" id="GO:0003677">
    <property type="term" value="F:DNA binding"/>
    <property type="evidence" value="ECO:0007669"/>
    <property type="project" value="InterPro"/>
</dbReference>